<comment type="caution">
    <text evidence="5">The sequence shown here is derived from an EMBL/GenBank/DDBJ whole genome shotgun (WGS) entry which is preliminary data.</text>
</comment>
<dbReference type="RefSeq" id="WP_237444329.1">
    <property type="nucleotide sequence ID" value="NZ_CAKLPX010000001.1"/>
</dbReference>
<dbReference type="SUPFAM" id="SSF53474">
    <property type="entry name" value="alpha/beta-Hydrolases"/>
    <property type="match status" value="1"/>
</dbReference>
<evidence type="ECO:0000313" key="5">
    <source>
        <dbReference type="EMBL" id="CAH0991689.1"/>
    </source>
</evidence>
<protein>
    <recommendedName>
        <fullName evidence="3">Putative 2-succinyl-6-hydroxy-2,4-cyclohexadiene-1-carboxylate synthase</fullName>
        <shortName evidence="3">SHCHC synthase</shortName>
        <ecNumber evidence="3">4.2.99.20</ecNumber>
    </recommendedName>
</protein>
<evidence type="ECO:0000256" key="1">
    <source>
        <dbReference type="ARBA" id="ARBA00022428"/>
    </source>
</evidence>
<dbReference type="HAMAP" id="MF_01660">
    <property type="entry name" value="MenH"/>
    <property type="match status" value="1"/>
</dbReference>
<dbReference type="InterPro" id="IPR022485">
    <property type="entry name" value="SHCHC_synthase_MenH"/>
</dbReference>
<comment type="subunit">
    <text evidence="3">Monomer.</text>
</comment>
<evidence type="ECO:0000259" key="4">
    <source>
        <dbReference type="Pfam" id="PF12697"/>
    </source>
</evidence>
<dbReference type="InterPro" id="IPR029058">
    <property type="entry name" value="AB_hydrolase_fold"/>
</dbReference>
<dbReference type="EC" id="4.2.99.20" evidence="3"/>
<dbReference type="NCBIfam" id="TIGR03695">
    <property type="entry name" value="menH_SHCHC"/>
    <property type="match status" value="1"/>
</dbReference>
<name>A0ABM9AFE8_9GAMM</name>
<dbReference type="Gene3D" id="3.40.50.1820">
    <property type="entry name" value="alpha/beta hydrolase"/>
    <property type="match status" value="1"/>
</dbReference>
<dbReference type="EMBL" id="CAKLPX010000001">
    <property type="protein sequence ID" value="CAH0991689.1"/>
    <property type="molecule type" value="Genomic_DNA"/>
</dbReference>
<feature type="domain" description="AB hydrolase-1" evidence="4">
    <location>
        <begin position="23"/>
        <end position="248"/>
    </location>
</feature>
<reference evidence="5" key="1">
    <citation type="submission" date="2021-12" db="EMBL/GenBank/DDBJ databases">
        <authorList>
            <person name="Rodrigo-Torres L."/>
            <person name="Arahal R. D."/>
            <person name="Lucena T."/>
        </authorList>
    </citation>
    <scope>NUCLEOTIDE SEQUENCE</scope>
    <source>
        <strain evidence="5">CECT 8267</strain>
    </source>
</reference>
<dbReference type="Proteomes" id="UP000838100">
    <property type="component" value="Unassembled WGS sequence"/>
</dbReference>
<dbReference type="InterPro" id="IPR000073">
    <property type="entry name" value="AB_hydrolase_1"/>
</dbReference>
<evidence type="ECO:0000256" key="2">
    <source>
        <dbReference type="ARBA" id="ARBA00023239"/>
    </source>
</evidence>
<organism evidence="5 6">
    <name type="scientific">Sinobacterium norvegicum</name>
    <dbReference type="NCBI Taxonomy" id="1641715"/>
    <lineage>
        <taxon>Bacteria</taxon>
        <taxon>Pseudomonadati</taxon>
        <taxon>Pseudomonadota</taxon>
        <taxon>Gammaproteobacteria</taxon>
        <taxon>Cellvibrionales</taxon>
        <taxon>Spongiibacteraceae</taxon>
        <taxon>Sinobacterium</taxon>
    </lineage>
</organism>
<keyword evidence="6" id="KW-1185">Reference proteome</keyword>
<dbReference type="NCBIfam" id="NF008340">
    <property type="entry name" value="PRK11126.1"/>
    <property type="match status" value="1"/>
</dbReference>
<dbReference type="PANTHER" id="PTHR42916">
    <property type="entry name" value="2-SUCCINYL-5-ENOLPYRUVYL-6-HYDROXY-3-CYCLOHEXENE-1-CARBOXYLATE SYNTHASE"/>
    <property type="match status" value="1"/>
</dbReference>
<comment type="catalytic activity">
    <reaction evidence="3">
        <text>5-enolpyruvoyl-6-hydroxy-2-succinyl-cyclohex-3-ene-1-carboxylate = (1R,6R)-6-hydroxy-2-succinyl-cyclohexa-2,4-diene-1-carboxylate + pyruvate</text>
        <dbReference type="Rhea" id="RHEA:25597"/>
        <dbReference type="ChEBI" id="CHEBI:15361"/>
        <dbReference type="ChEBI" id="CHEBI:58689"/>
        <dbReference type="ChEBI" id="CHEBI:58818"/>
        <dbReference type="EC" id="4.2.99.20"/>
    </reaction>
</comment>
<sequence>MTNIRLTTLTNSSHTSKADDITLVFLHGLLGSSSDFIPVITALGKRYHCISVDLPGHGDSVDITVDDFAHFRILLAPVLASLSRYILVGYSLGARLVMDYAANSADKKLMAIVIENGNTGLIDNMEKEQRWQNDLSWGQRFDSEDIVTVLRDWYRQPVFKSLNAADQNKAVRSRQYNNGPAIAKMLRATSLAKQSCFLDSMQLQQVERLFIAGDEDIKFLTIAKKSGWPLSIVVGAGHNVHHQFPERFGAIIENYIERLNFKKVDTTNG</sequence>
<comment type="pathway">
    <text evidence="3">Quinol/quinone metabolism; menaquinone biosynthesis.</text>
</comment>
<keyword evidence="1 3" id="KW-0474">Menaquinone biosynthesis</keyword>
<keyword evidence="2 3" id="KW-0456">Lyase</keyword>
<evidence type="ECO:0000256" key="3">
    <source>
        <dbReference type="HAMAP-Rule" id="MF_01660"/>
    </source>
</evidence>
<gene>
    <name evidence="5" type="primary">menH_3</name>
    <name evidence="3" type="synonym">menH</name>
    <name evidence="5" type="ORF">SIN8267_01801</name>
</gene>
<dbReference type="GO" id="GO:0070205">
    <property type="term" value="F:2-succinyl-6-hydroxy-2,4-cyclohexadiene-1-carboxylate synthase activity"/>
    <property type="evidence" value="ECO:0007669"/>
    <property type="project" value="UniProtKB-EC"/>
</dbReference>
<accession>A0ABM9AFE8</accession>
<dbReference type="PANTHER" id="PTHR42916:SF1">
    <property type="entry name" value="PROTEIN PHYLLO, CHLOROPLASTIC"/>
    <property type="match status" value="1"/>
</dbReference>
<proteinExistence type="inferred from homology"/>
<comment type="function">
    <text evidence="3">Catalyzes a proton abstraction reaction that results in 2,5-elimination of pyruvate from 2-succinyl-5-enolpyruvyl-6-hydroxy-3-cyclohexene-1-carboxylate (SEPHCHC) and the formation of 2-succinyl-6-hydroxy-2,4-cyclohexadiene-1-carboxylate (SHCHC).</text>
</comment>
<comment type="similarity">
    <text evidence="3">Belongs to the AB hydrolase superfamily. MenH family.</text>
</comment>
<evidence type="ECO:0000313" key="6">
    <source>
        <dbReference type="Proteomes" id="UP000838100"/>
    </source>
</evidence>
<dbReference type="Pfam" id="PF12697">
    <property type="entry name" value="Abhydrolase_6"/>
    <property type="match status" value="1"/>
</dbReference>
<comment type="pathway">
    <text evidence="3">Quinol/quinone metabolism; 1,4-dihydroxy-2-naphthoate biosynthesis; 1,4-dihydroxy-2-naphthoate from chorismate: step 3/7.</text>
</comment>